<sequence>MSAKVSPFRRYKVHDIPEALRVVANEIEYGDAPPPRCVLVIELPDGNVDYRAFGDEPFTRAHAIGLCFSAAKEIAP</sequence>
<protein>
    <submittedName>
        <fullName evidence="1">Uncharacterized protein</fullName>
    </submittedName>
</protein>
<dbReference type="Proteomes" id="UP000653472">
    <property type="component" value="Unassembled WGS sequence"/>
</dbReference>
<name>A0A970B3T1_9GAMM</name>
<dbReference type="EMBL" id="JAAVXB010000002">
    <property type="protein sequence ID" value="NKF21592.1"/>
    <property type="molecule type" value="Genomic_DNA"/>
</dbReference>
<proteinExistence type="predicted"/>
<gene>
    <name evidence="1" type="ORF">G7Y82_04625</name>
</gene>
<accession>A0A970B3T1</accession>
<evidence type="ECO:0000313" key="1">
    <source>
        <dbReference type="EMBL" id="NKF21592.1"/>
    </source>
</evidence>
<reference evidence="1" key="1">
    <citation type="submission" date="2020-03" db="EMBL/GenBank/DDBJ databases">
        <title>Solimonas marina sp. nov., isolated from deep seawater of the Pacific Ocean.</title>
        <authorList>
            <person name="Liu X."/>
            <person name="Lai Q."/>
            <person name="Sun F."/>
            <person name="Gai Y."/>
            <person name="Li G."/>
            <person name="Shao Z."/>
        </authorList>
    </citation>
    <scope>NUCLEOTIDE SEQUENCE</scope>
    <source>
        <strain evidence="1">C16B3</strain>
    </source>
</reference>
<keyword evidence="2" id="KW-1185">Reference proteome</keyword>
<organism evidence="1 2">
    <name type="scientific">Solimonas marina</name>
    <dbReference type="NCBI Taxonomy" id="2714601"/>
    <lineage>
        <taxon>Bacteria</taxon>
        <taxon>Pseudomonadati</taxon>
        <taxon>Pseudomonadota</taxon>
        <taxon>Gammaproteobacteria</taxon>
        <taxon>Nevskiales</taxon>
        <taxon>Nevskiaceae</taxon>
        <taxon>Solimonas</taxon>
    </lineage>
</organism>
<dbReference type="RefSeq" id="WP_168146845.1">
    <property type="nucleotide sequence ID" value="NZ_JAAVXB010000002.1"/>
</dbReference>
<comment type="caution">
    <text evidence="1">The sequence shown here is derived from an EMBL/GenBank/DDBJ whole genome shotgun (WGS) entry which is preliminary data.</text>
</comment>
<evidence type="ECO:0000313" key="2">
    <source>
        <dbReference type="Proteomes" id="UP000653472"/>
    </source>
</evidence>
<dbReference type="AlphaFoldDB" id="A0A970B3T1"/>